<evidence type="ECO:0000313" key="3">
    <source>
        <dbReference type="EMBL" id="CAD8884641.1"/>
    </source>
</evidence>
<dbReference type="PANTHER" id="PTHR24153:SF8">
    <property type="entry name" value="FORKED, ISOFORM F"/>
    <property type="match status" value="1"/>
</dbReference>
<dbReference type="InterPro" id="IPR036770">
    <property type="entry name" value="Ankyrin_rpt-contain_sf"/>
</dbReference>
<sequence length="405" mass="46742">MFYGGRFDSRFDVNFVDVMDAPKLHRKIVMAAWNDIRRNIRYCEGDVFKTDFDANLPLHSACYYAAPFELIKYIFDRNPEAARLTGEKSLPLHIACRPLDGHASVYVIRMLLLAYPEAASIPDDEGLLPLEIACKHGASIEVLRALLAANVSAVSKYRPHGFQSVDDLWNQFFSGIKRDTFQDNRTEKHRIMTNRKLVEQASSPLNLVGDLGYLWACIEILTWARYYGSIDRPLPFWKKWRVIHALAGSDSHPEILKFALKIFPTHLSERDEDGNLPLHIASLNLRRPKCKGDNCTNRFLLDILVEAFPESAKKRDRSNRLPLHTLLLNQDLRSFNQVEKLLKSYPEAISMKEPITKLYPFMLVTMQKDDYDREMYEPNKSDYGLALSYELLLQNPELVRLGLKY</sequence>
<dbReference type="GO" id="GO:0051017">
    <property type="term" value="P:actin filament bundle assembly"/>
    <property type="evidence" value="ECO:0007669"/>
    <property type="project" value="TreeGrafter"/>
</dbReference>
<accession>A0A7S1FS99</accession>
<dbReference type="InterPro" id="IPR002110">
    <property type="entry name" value="Ankyrin_rpt"/>
</dbReference>
<evidence type="ECO:0000256" key="2">
    <source>
        <dbReference type="ARBA" id="ARBA00023043"/>
    </source>
</evidence>
<dbReference type="Pfam" id="PF12796">
    <property type="entry name" value="Ank_2"/>
    <property type="match status" value="1"/>
</dbReference>
<dbReference type="EMBL" id="HBFR01016230">
    <property type="protein sequence ID" value="CAD8884641.1"/>
    <property type="molecule type" value="Transcribed_RNA"/>
</dbReference>
<keyword evidence="1" id="KW-0677">Repeat</keyword>
<dbReference type="SUPFAM" id="SSF48403">
    <property type="entry name" value="Ankyrin repeat"/>
    <property type="match status" value="1"/>
</dbReference>
<gene>
    <name evidence="3" type="ORF">CHYS00102_LOCUS11838</name>
</gene>
<name>A0A7S1FS99_9STRA</name>
<dbReference type="GO" id="GO:0051015">
    <property type="term" value="F:actin filament binding"/>
    <property type="evidence" value="ECO:0007669"/>
    <property type="project" value="TreeGrafter"/>
</dbReference>
<organism evidence="3">
    <name type="scientific">Corethron hystrix</name>
    <dbReference type="NCBI Taxonomy" id="216773"/>
    <lineage>
        <taxon>Eukaryota</taxon>
        <taxon>Sar</taxon>
        <taxon>Stramenopiles</taxon>
        <taxon>Ochrophyta</taxon>
        <taxon>Bacillariophyta</taxon>
        <taxon>Coscinodiscophyceae</taxon>
        <taxon>Corethrophycidae</taxon>
        <taxon>Corethrales</taxon>
        <taxon>Corethraceae</taxon>
        <taxon>Corethron</taxon>
    </lineage>
</organism>
<evidence type="ECO:0008006" key="4">
    <source>
        <dbReference type="Google" id="ProtNLM"/>
    </source>
</evidence>
<dbReference type="GO" id="GO:0005737">
    <property type="term" value="C:cytoplasm"/>
    <property type="evidence" value="ECO:0007669"/>
    <property type="project" value="TreeGrafter"/>
</dbReference>
<dbReference type="Gene3D" id="1.25.40.20">
    <property type="entry name" value="Ankyrin repeat-containing domain"/>
    <property type="match status" value="2"/>
</dbReference>
<proteinExistence type="predicted"/>
<evidence type="ECO:0000256" key="1">
    <source>
        <dbReference type="ARBA" id="ARBA00022737"/>
    </source>
</evidence>
<reference evidence="3" key="1">
    <citation type="submission" date="2021-01" db="EMBL/GenBank/DDBJ databases">
        <authorList>
            <person name="Corre E."/>
            <person name="Pelletier E."/>
            <person name="Niang G."/>
            <person name="Scheremetjew M."/>
            <person name="Finn R."/>
            <person name="Kale V."/>
            <person name="Holt S."/>
            <person name="Cochrane G."/>
            <person name="Meng A."/>
            <person name="Brown T."/>
            <person name="Cohen L."/>
        </authorList>
    </citation>
    <scope>NUCLEOTIDE SEQUENCE</scope>
    <source>
        <strain evidence="3">308</strain>
    </source>
</reference>
<dbReference type="AlphaFoldDB" id="A0A7S1FS99"/>
<dbReference type="PANTHER" id="PTHR24153">
    <property type="entry name" value="ESPIN"/>
    <property type="match status" value="1"/>
</dbReference>
<protein>
    <recommendedName>
        <fullName evidence="4">Ankyrin repeat protein</fullName>
    </recommendedName>
</protein>
<keyword evidence="2" id="KW-0040">ANK repeat</keyword>
<dbReference type="InterPro" id="IPR052420">
    <property type="entry name" value="Espin/Espin-like"/>
</dbReference>